<protein>
    <submittedName>
        <fullName evidence="1">Uncharacterized protein</fullName>
    </submittedName>
</protein>
<keyword evidence="2" id="KW-1185">Reference proteome</keyword>
<accession>A0ABS7QPX3</accession>
<dbReference type="EMBL" id="JAINVZ010000005">
    <property type="protein sequence ID" value="MBY8885235.1"/>
    <property type="molecule type" value="Genomic_DNA"/>
</dbReference>
<evidence type="ECO:0000313" key="2">
    <source>
        <dbReference type="Proteomes" id="UP001198565"/>
    </source>
</evidence>
<proteinExistence type="predicted"/>
<dbReference type="RefSeq" id="WP_222976420.1">
    <property type="nucleotide sequence ID" value="NZ_JAINVZ010000005.1"/>
</dbReference>
<gene>
    <name evidence="1" type="ORF">K7472_10300</name>
</gene>
<dbReference type="Proteomes" id="UP001198565">
    <property type="component" value="Unassembled WGS sequence"/>
</dbReference>
<sequence>MTVVDPAAPTGSVPATAHDLVGHVTRTSAELMRRAEPLDADTAVAEVRDHAVQLGLEPADLSGHLWRGLEQNGTLGPDETAEYRRNLRTLLDATGVADPRRPTPVELFAVFHRLGREVASTLAAALPRDPGRTTVFLGTDAEFLKTVHDLLADRTDTSSVFYLSRLQLLSGAERAVLSRTSRAVFGAEEVTARGHAGRHRAWMDNGLVASTMARMLTAAREDAVRSAADRQSAADREEDSDPFDALFLARFAEEVRRGTDQRRRLAEGPLTLFGTARAETDAVVRRGIEEGLFAARCLDAGRRLLDGAADGRPLTLVDIGANGTQPALLMGAAHVLRPAADVSIRLFTSHPDRWGRPGSRFRPAKASALFALGVETVKTFATDYHGAARGAGHTLVRVPPDQRLLARLKHLAFHRAALEVRAHGGPPPG</sequence>
<evidence type="ECO:0000313" key="1">
    <source>
        <dbReference type="EMBL" id="MBY8885235.1"/>
    </source>
</evidence>
<organism evidence="1 2">
    <name type="scientific">Streptantibioticus parmotrematis</name>
    <dbReference type="NCBI Taxonomy" id="2873249"/>
    <lineage>
        <taxon>Bacteria</taxon>
        <taxon>Bacillati</taxon>
        <taxon>Actinomycetota</taxon>
        <taxon>Actinomycetes</taxon>
        <taxon>Kitasatosporales</taxon>
        <taxon>Streptomycetaceae</taxon>
        <taxon>Streptantibioticus</taxon>
    </lineage>
</organism>
<reference evidence="1 2" key="1">
    <citation type="submission" date="2021-08" db="EMBL/GenBank/DDBJ databases">
        <title>Streptomyces sp. PTM05 isolated from lichen.</title>
        <authorList>
            <person name="Somphong A."/>
            <person name="Phongsopitanun W."/>
            <person name="Tanasupawat S."/>
        </authorList>
    </citation>
    <scope>NUCLEOTIDE SEQUENCE [LARGE SCALE GENOMIC DNA]</scope>
    <source>
        <strain evidence="1 2">Ptm05</strain>
    </source>
</reference>
<comment type="caution">
    <text evidence="1">The sequence shown here is derived from an EMBL/GenBank/DDBJ whole genome shotgun (WGS) entry which is preliminary data.</text>
</comment>
<name>A0ABS7QPX3_9ACTN</name>